<accession>A0A078B946</accession>
<evidence type="ECO:0000313" key="2">
    <source>
        <dbReference type="Proteomes" id="UP000039865"/>
    </source>
</evidence>
<dbReference type="AlphaFoldDB" id="A0A078B946"/>
<dbReference type="InParanoid" id="A0A078B946"/>
<keyword evidence="2" id="KW-1185">Reference proteome</keyword>
<organism evidence="1 2">
    <name type="scientific">Stylonychia lemnae</name>
    <name type="common">Ciliate</name>
    <dbReference type="NCBI Taxonomy" id="5949"/>
    <lineage>
        <taxon>Eukaryota</taxon>
        <taxon>Sar</taxon>
        <taxon>Alveolata</taxon>
        <taxon>Ciliophora</taxon>
        <taxon>Intramacronucleata</taxon>
        <taxon>Spirotrichea</taxon>
        <taxon>Stichotrichia</taxon>
        <taxon>Sporadotrichida</taxon>
        <taxon>Oxytrichidae</taxon>
        <taxon>Stylonychinae</taxon>
        <taxon>Stylonychia</taxon>
    </lineage>
</organism>
<sequence length="115" mass="13212">MLKVLVQDSYCVCVIQYQPGIFTCKLEIMIADHLIFKQNSFLFIDDAVIENSYLLIAEVVFKVTTVQERAIPIQMLGKLDLVLVNTGDTDHNRAFVNKGQQMQTLFITLLLFQRK</sequence>
<reference evidence="1 2" key="1">
    <citation type="submission" date="2014-06" db="EMBL/GenBank/DDBJ databases">
        <authorList>
            <person name="Swart Estienne"/>
        </authorList>
    </citation>
    <scope>NUCLEOTIDE SEQUENCE [LARGE SCALE GENOMIC DNA]</scope>
    <source>
        <strain evidence="1 2">130c</strain>
    </source>
</reference>
<name>A0A078B946_STYLE</name>
<gene>
    <name evidence="1" type="primary">Contig17848.g18969</name>
    <name evidence="1" type="ORF">STYLEM_19908</name>
</gene>
<dbReference type="Proteomes" id="UP000039865">
    <property type="component" value="Unassembled WGS sequence"/>
</dbReference>
<protein>
    <submittedName>
        <fullName evidence="1">Uncharacterized protein</fullName>
    </submittedName>
</protein>
<dbReference type="EMBL" id="CCKQ01018779">
    <property type="protein sequence ID" value="CDW90761.1"/>
    <property type="molecule type" value="Genomic_DNA"/>
</dbReference>
<proteinExistence type="predicted"/>
<evidence type="ECO:0000313" key="1">
    <source>
        <dbReference type="EMBL" id="CDW90761.1"/>
    </source>
</evidence>